<accession>A0ACC2AYU1</accession>
<proteinExistence type="predicted"/>
<keyword evidence="2" id="KW-1185">Reference proteome</keyword>
<dbReference type="EMBL" id="CM055109">
    <property type="protein sequence ID" value="KAJ7522694.1"/>
    <property type="molecule type" value="Genomic_DNA"/>
</dbReference>
<comment type="caution">
    <text evidence="1">The sequence shown here is derived from an EMBL/GenBank/DDBJ whole genome shotgun (WGS) entry which is preliminary data.</text>
</comment>
<name>A0ACC2AYU1_DIPCM</name>
<evidence type="ECO:0000313" key="2">
    <source>
        <dbReference type="Proteomes" id="UP001162992"/>
    </source>
</evidence>
<organism evidence="1 2">
    <name type="scientific">Diphasiastrum complanatum</name>
    <name type="common">Issler's clubmoss</name>
    <name type="synonym">Lycopodium complanatum</name>
    <dbReference type="NCBI Taxonomy" id="34168"/>
    <lineage>
        <taxon>Eukaryota</taxon>
        <taxon>Viridiplantae</taxon>
        <taxon>Streptophyta</taxon>
        <taxon>Embryophyta</taxon>
        <taxon>Tracheophyta</taxon>
        <taxon>Lycopodiopsida</taxon>
        <taxon>Lycopodiales</taxon>
        <taxon>Lycopodiaceae</taxon>
        <taxon>Lycopodioideae</taxon>
        <taxon>Diphasiastrum</taxon>
    </lineage>
</organism>
<gene>
    <name evidence="1" type="ORF">O6H91_18G023100</name>
</gene>
<protein>
    <submittedName>
        <fullName evidence="1">Uncharacterized protein</fullName>
    </submittedName>
</protein>
<evidence type="ECO:0000313" key="1">
    <source>
        <dbReference type="EMBL" id="KAJ7522694.1"/>
    </source>
</evidence>
<sequence length="676" mass="73452">MAPSLSFPSSISELRVPQEEEAFARTSPHNSPRMPLVGSLSRWEMSSLKCDISDLALVDPLQRSPGSAERSQLSFQSSCHNSGSSSQHLCSSGNSLGNAMMNGEWQQMLHSTTMGYASAMTSLLSSSSKSTNKNPNTIADLHADNPSTREPIVSFGGISLRDEVSFSRLSPILSRNQHQVGLGLEKVQIMGSGWNSLEPSSNSGITINPSHGRVALQAVSQTSMNDLQQRACDSVFGETNLKLPSYCNEDTNHLTPAFSLKREEKSMLGFKQALAEIQPGSSKLLISSGCTTPQSPVPSNLAMCVPVPEQSAVICGTKPLDCLEQFGESKVMDDGKSVKKAGSSTPLEQNRAGLVYTVNYESDETGSNPRNEDSSGSDQANGGNGVTGTAKKRNLHKAKLLGMSCDTTSLKAKDTKVTMDEPALKRQKGVENTAKEKEENKSIVERSESENSGNSAPGLVKENLKPPEPPKADFIHVRARRGQATDSHSLAERVRREKISERMKFLQDLVPGCNKVTGKAVMLDEIINYVQSLQHQVQFLSMKLAAVNSRLEFNLDGLVNKKEPLLQNLAAETQPACNHAQIHQQKETLLQARIRGVSNFGSLSSVPVASSRGVISILSPPSELYGDVVSQKKNTWDGDLQSIVQMGFIPNRQYPLELQELQSQVPARQLRAEMYT</sequence>
<dbReference type="Proteomes" id="UP001162992">
    <property type="component" value="Chromosome 18"/>
</dbReference>
<reference evidence="2" key="1">
    <citation type="journal article" date="2024" name="Proc. Natl. Acad. Sci. U.S.A.">
        <title>Extraordinary preservation of gene collinearity over three hundred million years revealed in homosporous lycophytes.</title>
        <authorList>
            <person name="Li C."/>
            <person name="Wickell D."/>
            <person name="Kuo L.Y."/>
            <person name="Chen X."/>
            <person name="Nie B."/>
            <person name="Liao X."/>
            <person name="Peng D."/>
            <person name="Ji J."/>
            <person name="Jenkins J."/>
            <person name="Williams M."/>
            <person name="Shu S."/>
            <person name="Plott C."/>
            <person name="Barry K."/>
            <person name="Rajasekar S."/>
            <person name="Grimwood J."/>
            <person name="Han X."/>
            <person name="Sun S."/>
            <person name="Hou Z."/>
            <person name="He W."/>
            <person name="Dai G."/>
            <person name="Sun C."/>
            <person name="Schmutz J."/>
            <person name="Leebens-Mack J.H."/>
            <person name="Li F.W."/>
            <person name="Wang L."/>
        </authorList>
    </citation>
    <scope>NUCLEOTIDE SEQUENCE [LARGE SCALE GENOMIC DNA]</scope>
    <source>
        <strain evidence="2">cv. PW_Plant_1</strain>
    </source>
</reference>